<organism evidence="1">
    <name type="scientific">Streptomyces sp. SID7499</name>
    <dbReference type="NCBI Taxonomy" id="2706086"/>
    <lineage>
        <taxon>Bacteria</taxon>
        <taxon>Bacillati</taxon>
        <taxon>Actinomycetota</taxon>
        <taxon>Actinomycetes</taxon>
        <taxon>Kitasatosporales</taxon>
        <taxon>Streptomycetaceae</taxon>
        <taxon>Streptomyces</taxon>
    </lineage>
</organism>
<comment type="caution">
    <text evidence="1">The sequence shown here is derived from an EMBL/GenBank/DDBJ whole genome shotgun (WGS) entry which is preliminary data.</text>
</comment>
<accession>A0A6G3XTA3</accession>
<name>A0A6G3XTA3_9ACTN</name>
<dbReference type="EMBL" id="JAAGMN010008828">
    <property type="protein sequence ID" value="NEE20884.1"/>
    <property type="molecule type" value="Genomic_DNA"/>
</dbReference>
<evidence type="ECO:0000313" key="1">
    <source>
        <dbReference type="EMBL" id="NEE20884.1"/>
    </source>
</evidence>
<feature type="non-terminal residue" evidence="1">
    <location>
        <position position="1"/>
    </location>
</feature>
<protein>
    <submittedName>
        <fullName evidence="1">Carbohydrate ABC transporter permease</fullName>
    </submittedName>
</protein>
<proteinExistence type="predicted"/>
<gene>
    <name evidence="1" type="ORF">G3M58_82300</name>
</gene>
<sequence length="31" mass="3211">ASTMIAIPVVVFFMIIQKKMATGLTSGAVKG</sequence>
<dbReference type="AlphaFoldDB" id="A0A6G3XTA3"/>
<reference evidence="1" key="1">
    <citation type="submission" date="2020-01" db="EMBL/GenBank/DDBJ databases">
        <title>Insect and environment-associated Actinomycetes.</title>
        <authorList>
            <person name="Currrie C."/>
            <person name="Chevrette M."/>
            <person name="Carlson C."/>
            <person name="Stubbendieck R."/>
            <person name="Wendt-Pienkowski E."/>
        </authorList>
    </citation>
    <scope>NUCLEOTIDE SEQUENCE</scope>
    <source>
        <strain evidence="1">SID7499</strain>
    </source>
</reference>